<dbReference type="InterPro" id="IPR019331">
    <property type="entry name" value="FAM192A/Fyv6_N"/>
</dbReference>
<comment type="subcellular location">
    <subcellularLocation>
        <location evidence="1">Nucleus</location>
    </subcellularLocation>
</comment>
<dbReference type="Proteomes" id="UP001345013">
    <property type="component" value="Unassembled WGS sequence"/>
</dbReference>
<evidence type="ECO:0000256" key="2">
    <source>
        <dbReference type="ARBA" id="ARBA00023242"/>
    </source>
</evidence>
<feature type="region of interest" description="Disordered" evidence="3">
    <location>
        <begin position="122"/>
        <end position="231"/>
    </location>
</feature>
<evidence type="ECO:0000259" key="4">
    <source>
        <dbReference type="Pfam" id="PF10187"/>
    </source>
</evidence>
<evidence type="ECO:0000313" key="5">
    <source>
        <dbReference type="EMBL" id="KAK5074592.1"/>
    </source>
</evidence>
<comment type="caution">
    <text evidence="5">The sequence shown here is derived from an EMBL/GenBank/DDBJ whole genome shotgun (WGS) entry which is preliminary data.</text>
</comment>
<feature type="region of interest" description="Disordered" evidence="3">
    <location>
        <begin position="1"/>
        <end position="71"/>
    </location>
</feature>
<sequence>MSSRFVSAGGAEVKAPEGLSSTTDDAWAKAREQVERAKQPAKNEPAPGTQEGGKSLYEHLQDQKAAKQEAFEEATKLKNQFRPLDDAEVDFLESIKQKERSESASVRKQTAEQLDAFRRERAVAEQLAQEQQEQSDARDPKQWITTKKRRRPLAEDQAAGTKARKLSTNDSDKSATSEGDPEAASPTETALKTGPASGTNVAAAATEASKSSPSPHPAPSNLVAYDSDSDS</sequence>
<evidence type="ECO:0000256" key="1">
    <source>
        <dbReference type="ARBA" id="ARBA00004123"/>
    </source>
</evidence>
<gene>
    <name evidence="5" type="ORF">LTR24_010084</name>
</gene>
<dbReference type="PANTHER" id="PTHR13495:SF0">
    <property type="entry name" value="PSME3-INTERACTING PROTEIN"/>
    <property type="match status" value="1"/>
</dbReference>
<accession>A0ABR0JVP0</accession>
<dbReference type="Pfam" id="PF10187">
    <property type="entry name" value="FAM192A_Fyv6_N"/>
    <property type="match status" value="1"/>
</dbReference>
<dbReference type="InterPro" id="IPR039845">
    <property type="entry name" value="FAM192A"/>
</dbReference>
<evidence type="ECO:0000313" key="6">
    <source>
        <dbReference type="Proteomes" id="UP001345013"/>
    </source>
</evidence>
<keyword evidence="2" id="KW-0539">Nucleus</keyword>
<proteinExistence type="predicted"/>
<keyword evidence="6" id="KW-1185">Reference proteome</keyword>
<name>A0ABR0JVP0_9EURO</name>
<feature type="compositionally biased region" description="Basic and acidic residues" evidence="3">
    <location>
        <begin position="26"/>
        <end position="38"/>
    </location>
</feature>
<feature type="compositionally biased region" description="Polar residues" evidence="3">
    <location>
        <begin position="186"/>
        <end position="200"/>
    </location>
</feature>
<feature type="compositionally biased region" description="Low complexity" evidence="3">
    <location>
        <begin position="124"/>
        <end position="134"/>
    </location>
</feature>
<dbReference type="EMBL" id="JAVRRG010000272">
    <property type="protein sequence ID" value="KAK5074592.1"/>
    <property type="molecule type" value="Genomic_DNA"/>
</dbReference>
<protein>
    <recommendedName>
        <fullName evidence="4">FAM192A/Fyv6 N-terminal domain-containing protein</fullName>
    </recommendedName>
</protein>
<reference evidence="5 6" key="1">
    <citation type="submission" date="2023-08" db="EMBL/GenBank/DDBJ databases">
        <title>Black Yeasts Isolated from many extreme environments.</title>
        <authorList>
            <person name="Coleine C."/>
            <person name="Stajich J.E."/>
            <person name="Selbmann L."/>
        </authorList>
    </citation>
    <scope>NUCLEOTIDE SEQUENCE [LARGE SCALE GENOMIC DNA]</scope>
    <source>
        <strain evidence="5 6">CCFEE 5885</strain>
    </source>
</reference>
<organism evidence="5 6">
    <name type="scientific">Lithohypha guttulata</name>
    <dbReference type="NCBI Taxonomy" id="1690604"/>
    <lineage>
        <taxon>Eukaryota</taxon>
        <taxon>Fungi</taxon>
        <taxon>Dikarya</taxon>
        <taxon>Ascomycota</taxon>
        <taxon>Pezizomycotina</taxon>
        <taxon>Eurotiomycetes</taxon>
        <taxon>Chaetothyriomycetidae</taxon>
        <taxon>Chaetothyriales</taxon>
        <taxon>Trichomeriaceae</taxon>
        <taxon>Lithohypha</taxon>
    </lineage>
</organism>
<feature type="domain" description="FAM192A/Fyv6 N-terminal" evidence="4">
    <location>
        <begin position="23"/>
        <end position="118"/>
    </location>
</feature>
<dbReference type="PANTHER" id="PTHR13495">
    <property type="entry name" value="NEFA-INTERACTING NUCLEAR PROTEIN NIP30"/>
    <property type="match status" value="1"/>
</dbReference>
<feature type="compositionally biased region" description="Basic and acidic residues" evidence="3">
    <location>
        <begin position="56"/>
        <end position="71"/>
    </location>
</feature>
<evidence type="ECO:0000256" key="3">
    <source>
        <dbReference type="SAM" id="MobiDB-lite"/>
    </source>
</evidence>